<protein>
    <submittedName>
        <fullName evidence="1">Uncharacterized protein</fullName>
    </submittedName>
</protein>
<sequence>MRRIQTFADIKALKQTENLPALYIEEIKQQFVGMFEAEGEGKTLDTFSLPTHACLYHLNESDDKHWLFGLIEQVEFIEVEKEYYRIGIMQDHQMNIVYFLKGTFTEIIETWLAN</sequence>
<proteinExistence type="predicted"/>
<name>A0A3D8Q190_9BACI</name>
<dbReference type="EMBL" id="PIOC01000003">
    <property type="protein sequence ID" value="RDW21368.1"/>
    <property type="molecule type" value="Genomic_DNA"/>
</dbReference>
<dbReference type="Proteomes" id="UP000257143">
    <property type="component" value="Unassembled WGS sequence"/>
</dbReference>
<dbReference type="OrthoDB" id="2876757at2"/>
<comment type="caution">
    <text evidence="1">The sequence shown here is derived from an EMBL/GenBank/DDBJ whole genome shotgun (WGS) entry which is preliminary data.</text>
</comment>
<evidence type="ECO:0000313" key="1">
    <source>
        <dbReference type="EMBL" id="RDW21368.1"/>
    </source>
</evidence>
<accession>A0A3D8Q190</accession>
<reference evidence="2" key="1">
    <citation type="submission" date="2017-11" db="EMBL/GenBank/DDBJ databases">
        <authorList>
            <person name="Zhu W."/>
        </authorList>
    </citation>
    <scope>NUCLEOTIDE SEQUENCE [LARGE SCALE GENOMIC DNA]</scope>
    <source>
        <strain evidence="2">CAU 1183</strain>
    </source>
</reference>
<gene>
    <name evidence="1" type="ORF">CWR48_02890</name>
</gene>
<keyword evidence="2" id="KW-1185">Reference proteome</keyword>
<evidence type="ECO:0000313" key="2">
    <source>
        <dbReference type="Proteomes" id="UP000257143"/>
    </source>
</evidence>
<organism evidence="1 2">
    <name type="scientific">Oceanobacillus arenosus</name>
    <dbReference type="NCBI Taxonomy" id="1229153"/>
    <lineage>
        <taxon>Bacteria</taxon>
        <taxon>Bacillati</taxon>
        <taxon>Bacillota</taxon>
        <taxon>Bacilli</taxon>
        <taxon>Bacillales</taxon>
        <taxon>Bacillaceae</taxon>
        <taxon>Oceanobacillus</taxon>
    </lineage>
</organism>
<dbReference type="RefSeq" id="WP_115771539.1">
    <property type="nucleotide sequence ID" value="NZ_PIOC01000003.1"/>
</dbReference>
<dbReference type="AlphaFoldDB" id="A0A3D8Q190"/>